<dbReference type="EMBL" id="OOIL02005823">
    <property type="protein sequence ID" value="VFQ95999.1"/>
    <property type="molecule type" value="Genomic_DNA"/>
</dbReference>
<keyword evidence="3" id="KW-1185">Reference proteome</keyword>
<feature type="compositionally biased region" description="Polar residues" evidence="1">
    <location>
        <begin position="39"/>
        <end position="48"/>
    </location>
</feature>
<evidence type="ECO:0000256" key="1">
    <source>
        <dbReference type="SAM" id="MobiDB-lite"/>
    </source>
</evidence>
<evidence type="ECO:0000313" key="2">
    <source>
        <dbReference type="EMBL" id="VFQ95999.1"/>
    </source>
</evidence>
<feature type="compositionally biased region" description="Basic and acidic residues" evidence="1">
    <location>
        <begin position="1"/>
        <end position="13"/>
    </location>
</feature>
<protein>
    <submittedName>
        <fullName evidence="2">Uncharacterized protein</fullName>
    </submittedName>
</protein>
<accession>A0A484N595</accession>
<organism evidence="2 3">
    <name type="scientific">Cuscuta campestris</name>
    <dbReference type="NCBI Taxonomy" id="132261"/>
    <lineage>
        <taxon>Eukaryota</taxon>
        <taxon>Viridiplantae</taxon>
        <taxon>Streptophyta</taxon>
        <taxon>Embryophyta</taxon>
        <taxon>Tracheophyta</taxon>
        <taxon>Spermatophyta</taxon>
        <taxon>Magnoliopsida</taxon>
        <taxon>eudicotyledons</taxon>
        <taxon>Gunneridae</taxon>
        <taxon>Pentapetalae</taxon>
        <taxon>asterids</taxon>
        <taxon>lamiids</taxon>
        <taxon>Solanales</taxon>
        <taxon>Convolvulaceae</taxon>
        <taxon>Cuscuteae</taxon>
        <taxon>Cuscuta</taxon>
        <taxon>Cuscuta subgen. Grammica</taxon>
        <taxon>Cuscuta sect. Cleistogrammica</taxon>
    </lineage>
</organism>
<name>A0A484N595_9ASTE</name>
<feature type="region of interest" description="Disordered" evidence="1">
    <location>
        <begin position="1"/>
        <end position="79"/>
    </location>
</feature>
<gene>
    <name evidence="2" type="ORF">CCAM_LOCUS37775</name>
</gene>
<proteinExistence type="predicted"/>
<sequence length="79" mass="8675">MDDDNSSRGDRRMSQLKTKKDGRKAASAYRRNAKRQERTGTPNRQPARSTPPSPDAESPTCTAPSSRGCLFQPLNGLVV</sequence>
<dbReference type="AlphaFoldDB" id="A0A484N595"/>
<dbReference type="Proteomes" id="UP000595140">
    <property type="component" value="Unassembled WGS sequence"/>
</dbReference>
<evidence type="ECO:0000313" key="3">
    <source>
        <dbReference type="Proteomes" id="UP000595140"/>
    </source>
</evidence>
<reference evidence="2 3" key="1">
    <citation type="submission" date="2018-04" db="EMBL/GenBank/DDBJ databases">
        <authorList>
            <person name="Vogel A."/>
        </authorList>
    </citation>
    <scope>NUCLEOTIDE SEQUENCE [LARGE SCALE GENOMIC DNA]</scope>
</reference>